<evidence type="ECO:0008006" key="4">
    <source>
        <dbReference type="Google" id="ProtNLM"/>
    </source>
</evidence>
<feature type="signal peptide" evidence="1">
    <location>
        <begin position="1"/>
        <end position="20"/>
    </location>
</feature>
<keyword evidence="3" id="KW-1185">Reference proteome</keyword>
<sequence>MKKIIILSMAIVFIATFAQAQTDSLKNKQNSYLSKQLNITDSLAKQVESIMATYKTDAGKLMDSKKLDPTEMRAKMDALIVEKNLKLKKILTAEQLNKLLPTTEKKKD</sequence>
<name>A0ABW5TRL1_9SPHI</name>
<accession>A0ABW5TRL1</accession>
<comment type="caution">
    <text evidence="2">The sequence shown here is derived from an EMBL/GenBank/DDBJ whole genome shotgun (WGS) entry which is preliminary data.</text>
</comment>
<feature type="chain" id="PRO_5047345073" description="LTXXQ motif family protein" evidence="1">
    <location>
        <begin position="21"/>
        <end position="108"/>
    </location>
</feature>
<evidence type="ECO:0000313" key="2">
    <source>
        <dbReference type="EMBL" id="MFD2731423.1"/>
    </source>
</evidence>
<gene>
    <name evidence="2" type="ORF">ACFSSE_06870</name>
</gene>
<dbReference type="EMBL" id="JBHULV010000022">
    <property type="protein sequence ID" value="MFD2731423.1"/>
    <property type="molecule type" value="Genomic_DNA"/>
</dbReference>
<dbReference type="Proteomes" id="UP001597546">
    <property type="component" value="Unassembled WGS sequence"/>
</dbReference>
<evidence type="ECO:0000256" key="1">
    <source>
        <dbReference type="SAM" id="SignalP"/>
    </source>
</evidence>
<dbReference type="RefSeq" id="WP_379042935.1">
    <property type="nucleotide sequence ID" value="NZ_JBHSKW010000027.1"/>
</dbReference>
<organism evidence="2 3">
    <name type="scientific">Pedobacter alpinus</name>
    <dbReference type="NCBI Taxonomy" id="1590643"/>
    <lineage>
        <taxon>Bacteria</taxon>
        <taxon>Pseudomonadati</taxon>
        <taxon>Bacteroidota</taxon>
        <taxon>Sphingobacteriia</taxon>
        <taxon>Sphingobacteriales</taxon>
        <taxon>Sphingobacteriaceae</taxon>
        <taxon>Pedobacter</taxon>
    </lineage>
</organism>
<proteinExistence type="predicted"/>
<protein>
    <recommendedName>
        <fullName evidence="4">LTXXQ motif family protein</fullName>
    </recommendedName>
</protein>
<keyword evidence="1" id="KW-0732">Signal</keyword>
<reference evidence="3" key="1">
    <citation type="journal article" date="2019" name="Int. J. Syst. Evol. Microbiol.">
        <title>The Global Catalogue of Microorganisms (GCM) 10K type strain sequencing project: providing services to taxonomists for standard genome sequencing and annotation.</title>
        <authorList>
            <consortium name="The Broad Institute Genomics Platform"/>
            <consortium name="The Broad Institute Genome Sequencing Center for Infectious Disease"/>
            <person name="Wu L."/>
            <person name="Ma J."/>
        </authorList>
    </citation>
    <scope>NUCLEOTIDE SEQUENCE [LARGE SCALE GENOMIC DNA]</scope>
    <source>
        <strain evidence="3">KCTC 42456</strain>
    </source>
</reference>
<evidence type="ECO:0000313" key="3">
    <source>
        <dbReference type="Proteomes" id="UP001597546"/>
    </source>
</evidence>